<dbReference type="Proteomes" id="UP000245626">
    <property type="component" value="Unassembled WGS sequence"/>
</dbReference>
<evidence type="ECO:0000313" key="1">
    <source>
        <dbReference type="EMBL" id="PWN50888.1"/>
    </source>
</evidence>
<sequence>MKFPLDIPGLSALQQLHHLPYPSKPEGLAIPEWLFEASLSAWTPAAVGVAYLVSTHATNTRFGNGKPKPADLVKDSYFLSQAVLAHNILLAVFSGWTFVNVAAILAGYFGKAAYSHGTQGLVNAYCTVPVHDASIGGMGIYVWLFYASKYYEIVDSIILILKGKPVSNLQSYHHAGAMACMWAAYRYSASAVFIFLLFNSLVHTLMYTYYSMTALKLPFTGGLKRSMTTIQITQLVVGVQLAASYLFIRFQPFSYPSGSLPSPGRTLPDPSWSGSASSKLFNSAYESNSTATADLLDHHSIRSSGGGGEQTPCVSTTGQFFAVLLNVIYLLPLIYLFVSFYIRSYRKSAAGRAGKAGGSKGSKAL</sequence>
<gene>
    <name evidence="1" type="ORF">IE53DRAFT_343273</name>
</gene>
<keyword evidence="2" id="KW-1185">Reference proteome</keyword>
<name>A0ACD0NYD3_9BASI</name>
<protein>
    <submittedName>
        <fullName evidence="1">Uncharacterized protein</fullName>
    </submittedName>
</protein>
<proteinExistence type="predicted"/>
<evidence type="ECO:0000313" key="2">
    <source>
        <dbReference type="Proteomes" id="UP000245626"/>
    </source>
</evidence>
<dbReference type="EMBL" id="KZ819888">
    <property type="protein sequence ID" value="PWN50888.1"/>
    <property type="molecule type" value="Genomic_DNA"/>
</dbReference>
<organism evidence="1 2">
    <name type="scientific">Violaceomyces palustris</name>
    <dbReference type="NCBI Taxonomy" id="1673888"/>
    <lineage>
        <taxon>Eukaryota</taxon>
        <taxon>Fungi</taxon>
        <taxon>Dikarya</taxon>
        <taxon>Basidiomycota</taxon>
        <taxon>Ustilaginomycotina</taxon>
        <taxon>Ustilaginomycetes</taxon>
        <taxon>Violaceomycetales</taxon>
        <taxon>Violaceomycetaceae</taxon>
        <taxon>Violaceomyces</taxon>
    </lineage>
</organism>
<reference evidence="1 2" key="1">
    <citation type="journal article" date="2018" name="Mol. Biol. Evol.">
        <title>Broad Genomic Sampling Reveals a Smut Pathogenic Ancestry of the Fungal Clade Ustilaginomycotina.</title>
        <authorList>
            <person name="Kijpornyongpan T."/>
            <person name="Mondo S.J."/>
            <person name="Barry K."/>
            <person name="Sandor L."/>
            <person name="Lee J."/>
            <person name="Lipzen A."/>
            <person name="Pangilinan J."/>
            <person name="LaButti K."/>
            <person name="Hainaut M."/>
            <person name="Henrissat B."/>
            <person name="Grigoriev I.V."/>
            <person name="Spatafora J.W."/>
            <person name="Aime M.C."/>
        </authorList>
    </citation>
    <scope>NUCLEOTIDE SEQUENCE [LARGE SCALE GENOMIC DNA]</scope>
    <source>
        <strain evidence="1 2">SA 807</strain>
    </source>
</reference>
<accession>A0ACD0NYD3</accession>